<keyword evidence="1" id="KW-1133">Transmembrane helix</keyword>
<keyword evidence="1" id="KW-0812">Transmembrane</keyword>
<dbReference type="AlphaFoldDB" id="A0A7J7N1L0"/>
<evidence type="ECO:0000313" key="3">
    <source>
        <dbReference type="Proteomes" id="UP000541444"/>
    </source>
</evidence>
<dbReference type="Gene3D" id="3.90.70.10">
    <property type="entry name" value="Cysteine proteinases"/>
    <property type="match status" value="1"/>
</dbReference>
<gene>
    <name evidence="2" type="ORF">GIB67_007696</name>
</gene>
<reference evidence="2 3" key="1">
    <citation type="journal article" date="2020" name="IScience">
        <title>Genome Sequencing of the Endangered Kingdonia uniflora (Circaeasteraceae, Ranunculales) Reveals Potential Mechanisms of Evolutionary Specialization.</title>
        <authorList>
            <person name="Sun Y."/>
            <person name="Deng T."/>
            <person name="Zhang A."/>
            <person name="Moore M.J."/>
            <person name="Landis J.B."/>
            <person name="Lin N."/>
            <person name="Zhang H."/>
            <person name="Zhang X."/>
            <person name="Huang J."/>
            <person name="Zhang X."/>
            <person name="Sun H."/>
            <person name="Wang H."/>
        </authorList>
    </citation>
    <scope>NUCLEOTIDE SEQUENCE [LARGE SCALE GENOMIC DNA]</scope>
    <source>
        <strain evidence="2">TB1705</strain>
        <tissue evidence="2">Leaf</tissue>
    </source>
</reference>
<dbReference type="EMBL" id="JACGCM010001144">
    <property type="protein sequence ID" value="KAF6161055.1"/>
    <property type="molecule type" value="Genomic_DNA"/>
</dbReference>
<keyword evidence="1" id="KW-0472">Membrane</keyword>
<accession>A0A7J7N1L0</accession>
<dbReference type="OrthoDB" id="206796at2759"/>
<evidence type="ECO:0008006" key="4">
    <source>
        <dbReference type="Google" id="ProtNLM"/>
    </source>
</evidence>
<evidence type="ECO:0000256" key="1">
    <source>
        <dbReference type="SAM" id="Phobius"/>
    </source>
</evidence>
<protein>
    <recommendedName>
        <fullName evidence="4">Guanylyl cyclase</fullName>
    </recommendedName>
</protein>
<proteinExistence type="predicted"/>
<comment type="caution">
    <text evidence="2">The sequence shown here is derived from an EMBL/GenBank/DDBJ whole genome shotgun (WGS) entry which is preliminary data.</text>
</comment>
<sequence length="282" mass="32222">MWPVYILANKFHKMGEESVREFDIGAYSNRQSSNVALPRSYFVEVPHIAQLCSWDCGLACVLMVLRTVGVEHCDIQALREICSTTSIWTVDLAYLLQKFSISFSFFTVTLGVNPDFSVETFYKEQLQHDLGRVDRLFQKALEAGINIQCRSISGQELSFLILSGNYIAIALVDQDKFKYSFSPFQFYLMMCHFLSLTRKPVKLSTFILFIKVSEHLVSIPFLREGKKFTPLFVNTAGLGWKMFVPQACIAEVLVTLVIMSYYVALTQIKMSLKYEIQHALGH</sequence>
<feature type="transmembrane region" description="Helical" evidence="1">
    <location>
        <begin position="242"/>
        <end position="264"/>
    </location>
</feature>
<evidence type="ECO:0000313" key="2">
    <source>
        <dbReference type="EMBL" id="KAF6161055.1"/>
    </source>
</evidence>
<keyword evidence="3" id="KW-1185">Reference proteome</keyword>
<dbReference type="InterPro" id="IPR018616">
    <property type="entry name" value="GUCD1"/>
</dbReference>
<dbReference type="Proteomes" id="UP000541444">
    <property type="component" value="Unassembled WGS sequence"/>
</dbReference>
<dbReference type="PANTHER" id="PTHR31400">
    <property type="entry name" value="GUANYLYL CYCLASE DOMAIN CONTAINING PROTEIN 1 GUCD1"/>
    <property type="match status" value="1"/>
</dbReference>
<dbReference type="Pfam" id="PF09778">
    <property type="entry name" value="Guanylate_cyc_2"/>
    <property type="match status" value="1"/>
</dbReference>
<name>A0A7J7N1L0_9MAGN</name>
<dbReference type="PANTHER" id="PTHR31400:SF1">
    <property type="entry name" value="PROTEIN GUCD1"/>
    <property type="match status" value="1"/>
</dbReference>
<organism evidence="2 3">
    <name type="scientific">Kingdonia uniflora</name>
    <dbReference type="NCBI Taxonomy" id="39325"/>
    <lineage>
        <taxon>Eukaryota</taxon>
        <taxon>Viridiplantae</taxon>
        <taxon>Streptophyta</taxon>
        <taxon>Embryophyta</taxon>
        <taxon>Tracheophyta</taxon>
        <taxon>Spermatophyta</taxon>
        <taxon>Magnoliopsida</taxon>
        <taxon>Ranunculales</taxon>
        <taxon>Circaeasteraceae</taxon>
        <taxon>Kingdonia</taxon>
    </lineage>
</organism>